<evidence type="ECO:0000259" key="4">
    <source>
        <dbReference type="Pfam" id="PF22725"/>
    </source>
</evidence>
<dbReference type="SUPFAM" id="SSF55347">
    <property type="entry name" value="Glyceraldehyde-3-phosphate dehydrogenase-like, C-terminal domain"/>
    <property type="match status" value="1"/>
</dbReference>
<feature type="domain" description="Gfo/Idh/MocA-like oxidoreductase N-terminal" evidence="3">
    <location>
        <begin position="18"/>
        <end position="134"/>
    </location>
</feature>
<comment type="caution">
    <text evidence="5">The sequence shown here is derived from an EMBL/GenBank/DDBJ whole genome shotgun (WGS) entry which is preliminary data.</text>
</comment>
<feature type="domain" description="GFO/IDH/MocA-like oxidoreductase" evidence="4">
    <location>
        <begin position="142"/>
        <end position="264"/>
    </location>
</feature>
<organism evidence="5 6">
    <name type="scientific">Pelomonas cellulosilytica</name>
    <dbReference type="NCBI Taxonomy" id="2906762"/>
    <lineage>
        <taxon>Bacteria</taxon>
        <taxon>Pseudomonadati</taxon>
        <taxon>Pseudomonadota</taxon>
        <taxon>Betaproteobacteria</taxon>
        <taxon>Burkholderiales</taxon>
        <taxon>Sphaerotilaceae</taxon>
        <taxon>Roseateles</taxon>
    </lineage>
</organism>
<accession>A0ABS8XSS1</accession>
<comment type="similarity">
    <text evidence="1">Belongs to the Gfo/Idh/MocA family.</text>
</comment>
<sequence length="362" mass="38655">MTTPPSRSDLHPSAAPLRAGLIGFGYAGATFHAPLIRATPGLSLTAVASSDAGKVARALGPDVAVCAADALIARDDIDLVVIASPNRTHHPLARQALEAGRHVVIDKPFALDAQEAAGLVALAERQGRLLSVFHNRRWDSDFLALRRLLADGRVGRPVELASHFDRFRPAVRDRWRERDEPGAGLWMDLGPHLLDQTVQLFGPPAALTLDRVRARDGAPVDDGFTARLRWAGGPYDGLRVTLAASMLAAAPRPRFLLYGTAGSWQVEGLDGQEADLKSGARAPCAADWGLEARHARLFTGDDAPVQPEPLPRGDYPAYYDGLRDALLGHGQPPVSAHEALAVQRLLDAGVASDASRQEVALA</sequence>
<dbReference type="PANTHER" id="PTHR43708">
    <property type="entry name" value="CONSERVED EXPRESSED OXIDOREDUCTASE (EUROFUNG)"/>
    <property type="match status" value="1"/>
</dbReference>
<dbReference type="InterPro" id="IPR051317">
    <property type="entry name" value="Gfo/Idh/MocA_oxidoreduct"/>
</dbReference>
<dbReference type="Pfam" id="PF22725">
    <property type="entry name" value="GFO_IDH_MocA_C3"/>
    <property type="match status" value="1"/>
</dbReference>
<evidence type="ECO:0000313" key="5">
    <source>
        <dbReference type="EMBL" id="MCE4555774.1"/>
    </source>
</evidence>
<dbReference type="EMBL" id="JAJTWU010000005">
    <property type="protein sequence ID" value="MCE4555774.1"/>
    <property type="molecule type" value="Genomic_DNA"/>
</dbReference>
<evidence type="ECO:0000259" key="3">
    <source>
        <dbReference type="Pfam" id="PF01408"/>
    </source>
</evidence>
<dbReference type="RefSeq" id="WP_233372818.1">
    <property type="nucleotide sequence ID" value="NZ_JAJTWU010000005.1"/>
</dbReference>
<dbReference type="InterPro" id="IPR000683">
    <property type="entry name" value="Gfo/Idh/MocA-like_OxRdtase_N"/>
</dbReference>
<reference evidence="5 6" key="1">
    <citation type="submission" date="2021-12" db="EMBL/GenBank/DDBJ databases">
        <title>Genome seq of P8.</title>
        <authorList>
            <person name="Seo T."/>
        </authorList>
    </citation>
    <scope>NUCLEOTIDE SEQUENCE [LARGE SCALE GENOMIC DNA]</scope>
    <source>
        <strain evidence="5 6">P8</strain>
    </source>
</reference>
<gene>
    <name evidence="5" type="ORF">LXT13_15305</name>
</gene>
<keyword evidence="6" id="KW-1185">Reference proteome</keyword>
<protein>
    <submittedName>
        <fullName evidence="5">Oxidoreductase</fullName>
    </submittedName>
</protein>
<dbReference type="InterPro" id="IPR036291">
    <property type="entry name" value="NAD(P)-bd_dom_sf"/>
</dbReference>
<dbReference type="PANTHER" id="PTHR43708:SF5">
    <property type="entry name" value="CONSERVED EXPRESSED OXIDOREDUCTASE (EUROFUNG)-RELATED"/>
    <property type="match status" value="1"/>
</dbReference>
<dbReference type="Gene3D" id="3.40.50.720">
    <property type="entry name" value="NAD(P)-binding Rossmann-like Domain"/>
    <property type="match status" value="1"/>
</dbReference>
<evidence type="ECO:0000313" key="6">
    <source>
        <dbReference type="Proteomes" id="UP001200741"/>
    </source>
</evidence>
<dbReference type="Gene3D" id="3.30.360.10">
    <property type="entry name" value="Dihydrodipicolinate Reductase, domain 2"/>
    <property type="match status" value="1"/>
</dbReference>
<keyword evidence="2" id="KW-0560">Oxidoreductase</keyword>
<dbReference type="SUPFAM" id="SSF51735">
    <property type="entry name" value="NAD(P)-binding Rossmann-fold domains"/>
    <property type="match status" value="1"/>
</dbReference>
<dbReference type="Pfam" id="PF01408">
    <property type="entry name" value="GFO_IDH_MocA"/>
    <property type="match status" value="1"/>
</dbReference>
<dbReference type="Proteomes" id="UP001200741">
    <property type="component" value="Unassembled WGS sequence"/>
</dbReference>
<proteinExistence type="inferred from homology"/>
<evidence type="ECO:0000256" key="2">
    <source>
        <dbReference type="ARBA" id="ARBA00023002"/>
    </source>
</evidence>
<dbReference type="InterPro" id="IPR055170">
    <property type="entry name" value="GFO_IDH_MocA-like_dom"/>
</dbReference>
<dbReference type="NCBIfam" id="NF008607">
    <property type="entry name" value="PRK11579.1"/>
    <property type="match status" value="1"/>
</dbReference>
<evidence type="ECO:0000256" key="1">
    <source>
        <dbReference type="ARBA" id="ARBA00010928"/>
    </source>
</evidence>
<name>A0ABS8XSS1_9BURK</name>